<dbReference type="Pfam" id="PF17116">
    <property type="entry name" value="T9SS_plug_1st"/>
    <property type="match status" value="1"/>
</dbReference>
<protein>
    <submittedName>
        <fullName evidence="2">DUF5103 domain-containing protein</fullName>
    </submittedName>
</protein>
<evidence type="ECO:0000313" key="2">
    <source>
        <dbReference type="EMBL" id="MBO8439192.1"/>
    </source>
</evidence>
<name>A0A940DJR4_9BACT</name>
<organism evidence="2 3">
    <name type="scientific">Candidatus Aphodosoma intestinipullorum</name>
    <dbReference type="NCBI Taxonomy" id="2840674"/>
    <lineage>
        <taxon>Bacteria</taxon>
        <taxon>Pseudomonadati</taxon>
        <taxon>Bacteroidota</taxon>
        <taxon>Bacteroidia</taxon>
        <taxon>Bacteroidales</taxon>
        <taxon>Candidatus Aphodosoma</taxon>
    </lineage>
</organism>
<dbReference type="EMBL" id="JADIMV010000020">
    <property type="protein sequence ID" value="MBO8439192.1"/>
    <property type="molecule type" value="Genomic_DNA"/>
</dbReference>
<sequence length="425" mass="48757">MENRSVFGMKRAVLVLAFATAWTVGCGETLRTKTYAESVRSLQVLVDGQPLTLPYIELGTDQSVAISFDELSYDAKSFYYRIVHCNADWTPSSLSSMEYVEGFDNGMITDYEYSQNTTANYIHYSFSVPNEDLSITLSGNYAVEIAQDNDFDNPVAVACFSVYEPLASVEGDVTGNTLKELNGKYQQLEIVVDYRGVQIKNPMNELTVTVEQNGRRDNMRVLARPTFTQVNRLVYQNMADLIFEGGNQYRSVDFSSRYTYGAGIERIFAEDNVYHVVMTPNVSRMMKGVEMGQDADGAYIVNVQEGYYPEIEADYMWVHFWLPADEPMLQGSVYLMGDLVENRMDVSSRMDYDFENRGYYKDLYLKQGGYNYMYGYVQKGAEEMTLVPFEGSHWQTENRYVVCVYWRPFGERYDRLISYGVIYSD</sequence>
<dbReference type="Proteomes" id="UP000712007">
    <property type="component" value="Unassembled WGS sequence"/>
</dbReference>
<feature type="domain" description="Type 9 secretion system plug protein N-terminal" evidence="1">
    <location>
        <begin position="39"/>
        <end position="164"/>
    </location>
</feature>
<dbReference type="PROSITE" id="PS51257">
    <property type="entry name" value="PROKAR_LIPOPROTEIN"/>
    <property type="match status" value="1"/>
</dbReference>
<comment type="caution">
    <text evidence="2">The sequence shown here is derived from an EMBL/GenBank/DDBJ whole genome shotgun (WGS) entry which is preliminary data.</text>
</comment>
<evidence type="ECO:0000259" key="1">
    <source>
        <dbReference type="Pfam" id="PF17116"/>
    </source>
</evidence>
<reference evidence="2" key="1">
    <citation type="submission" date="2020-10" db="EMBL/GenBank/DDBJ databases">
        <authorList>
            <person name="Gilroy R."/>
        </authorList>
    </citation>
    <scope>NUCLEOTIDE SEQUENCE</scope>
    <source>
        <strain evidence="2">3924</strain>
    </source>
</reference>
<dbReference type="InterPro" id="IPR031345">
    <property type="entry name" value="T9SS_Plug_N"/>
</dbReference>
<reference evidence="2" key="2">
    <citation type="journal article" date="2021" name="PeerJ">
        <title>Extensive microbial diversity within the chicken gut microbiome revealed by metagenomics and culture.</title>
        <authorList>
            <person name="Gilroy R."/>
            <person name="Ravi A."/>
            <person name="Getino M."/>
            <person name="Pursley I."/>
            <person name="Horton D.L."/>
            <person name="Alikhan N.F."/>
            <person name="Baker D."/>
            <person name="Gharbi K."/>
            <person name="Hall N."/>
            <person name="Watson M."/>
            <person name="Adriaenssens E.M."/>
            <person name="Foster-Nyarko E."/>
            <person name="Jarju S."/>
            <person name="Secka A."/>
            <person name="Antonio M."/>
            <person name="Oren A."/>
            <person name="Chaudhuri R.R."/>
            <person name="La Ragione R."/>
            <person name="Hildebrand F."/>
            <person name="Pallen M.J."/>
        </authorList>
    </citation>
    <scope>NUCLEOTIDE SEQUENCE</scope>
    <source>
        <strain evidence="2">3924</strain>
    </source>
</reference>
<dbReference type="AlphaFoldDB" id="A0A940DJR4"/>
<accession>A0A940DJR4</accession>
<evidence type="ECO:0000313" key="3">
    <source>
        <dbReference type="Proteomes" id="UP000712007"/>
    </source>
</evidence>
<gene>
    <name evidence="2" type="ORF">IAC51_00910</name>
</gene>
<proteinExistence type="predicted"/>